<dbReference type="AlphaFoldDB" id="A0A6N0HMV9"/>
<accession>A0A6N0HMV9</accession>
<evidence type="ECO:0000313" key="1">
    <source>
        <dbReference type="EMBL" id="QKQ23678.1"/>
    </source>
</evidence>
<sequence length="62" mass="6676">MSYTKLKILKSFLIESTGNFPSLEDIESTLISIPNSEDAAPLSDLVSVYGVSVSVLQMLIIG</sequence>
<keyword evidence="2" id="KW-1185">Reference proteome</keyword>
<name>A0A6N0HMV9_9GAMM</name>
<dbReference type="Proteomes" id="UP000509429">
    <property type="component" value="Chromosome"/>
</dbReference>
<organism evidence="1 2">
    <name type="scientific">Candidatus Ruthia endofausta</name>
    <dbReference type="NCBI Taxonomy" id="2738852"/>
    <lineage>
        <taxon>Bacteria</taxon>
        <taxon>Pseudomonadati</taxon>
        <taxon>Pseudomonadota</taxon>
        <taxon>Gammaproteobacteria</taxon>
        <taxon>Candidatus Pseudothioglobaceae</taxon>
        <taxon>Candidatus Ruthturnera</taxon>
    </lineage>
</organism>
<gene>
    <name evidence="1" type="ORF">HUE58_00320</name>
</gene>
<protein>
    <submittedName>
        <fullName evidence="1">Uncharacterized protein</fullName>
    </submittedName>
</protein>
<reference evidence="1 2" key="1">
    <citation type="submission" date="2020-05" db="EMBL/GenBank/DDBJ databases">
        <title>Horizontal transmission and recombination maintain forever young bacterial symbiont genomes.</title>
        <authorList>
            <person name="Russell S.L."/>
            <person name="Pepper-Tunick E."/>
            <person name="Svedberg J."/>
            <person name="Byrne A."/>
            <person name="Ruelas Castillo J."/>
            <person name="Vollmers C."/>
            <person name="Beinart R.A."/>
            <person name="Corbett-Detig R."/>
        </authorList>
    </citation>
    <scope>NUCLEOTIDE SEQUENCE [LARGE SCALE GENOMIC DNA]</scope>
    <source>
        <strain evidence="1">JDF_Ridge</strain>
    </source>
</reference>
<proteinExistence type="predicted"/>
<evidence type="ECO:0000313" key="2">
    <source>
        <dbReference type="Proteomes" id="UP000509429"/>
    </source>
</evidence>
<dbReference type="EMBL" id="CP054490">
    <property type="protein sequence ID" value="QKQ23678.1"/>
    <property type="molecule type" value="Genomic_DNA"/>
</dbReference>
<dbReference type="KEGG" id="reo:HUE58_00320"/>
<dbReference type="RefSeq" id="WP_174605118.1">
    <property type="nucleotide sequence ID" value="NZ_CP054490.1"/>
</dbReference>